<gene>
    <name evidence="1" type="ORF">S06H3_03974</name>
</gene>
<sequence length="78" mass="8142">MKGKIKTTLLIAILLISTLAIAIPIASATTITLDLSDVDLDTIQECIDAAEAGDTIIVPVGSYIEDLTIDEGVTIEGK</sequence>
<dbReference type="EMBL" id="BARV01001350">
    <property type="protein sequence ID" value="GAH95124.1"/>
    <property type="molecule type" value="Genomic_DNA"/>
</dbReference>
<reference evidence="1" key="1">
    <citation type="journal article" date="2014" name="Front. Microbiol.">
        <title>High frequency of phylogenetically diverse reductive dehalogenase-homologous genes in deep subseafloor sedimentary metagenomes.</title>
        <authorList>
            <person name="Kawai M."/>
            <person name="Futagami T."/>
            <person name="Toyoda A."/>
            <person name="Takaki Y."/>
            <person name="Nishi S."/>
            <person name="Hori S."/>
            <person name="Arai W."/>
            <person name="Tsubouchi T."/>
            <person name="Morono Y."/>
            <person name="Uchiyama I."/>
            <person name="Ito T."/>
            <person name="Fujiyama A."/>
            <person name="Inagaki F."/>
            <person name="Takami H."/>
        </authorList>
    </citation>
    <scope>NUCLEOTIDE SEQUENCE</scope>
    <source>
        <strain evidence="1">Expedition CK06-06</strain>
    </source>
</reference>
<dbReference type="SUPFAM" id="SSF51126">
    <property type="entry name" value="Pectin lyase-like"/>
    <property type="match status" value="1"/>
</dbReference>
<comment type="caution">
    <text evidence="1">The sequence shown here is derived from an EMBL/GenBank/DDBJ whole genome shotgun (WGS) entry which is preliminary data.</text>
</comment>
<proteinExistence type="predicted"/>
<protein>
    <submittedName>
        <fullName evidence="1">Uncharacterized protein</fullName>
    </submittedName>
</protein>
<accession>X1KY71</accession>
<dbReference type="InterPro" id="IPR011050">
    <property type="entry name" value="Pectin_lyase_fold/virulence"/>
</dbReference>
<dbReference type="InterPro" id="IPR012334">
    <property type="entry name" value="Pectin_lyas_fold"/>
</dbReference>
<dbReference type="Gene3D" id="2.160.20.10">
    <property type="entry name" value="Single-stranded right-handed beta-helix, Pectin lyase-like"/>
    <property type="match status" value="1"/>
</dbReference>
<dbReference type="AlphaFoldDB" id="X1KY71"/>
<evidence type="ECO:0000313" key="1">
    <source>
        <dbReference type="EMBL" id="GAH95124.1"/>
    </source>
</evidence>
<name>X1KY71_9ZZZZ</name>
<organism evidence="1">
    <name type="scientific">marine sediment metagenome</name>
    <dbReference type="NCBI Taxonomy" id="412755"/>
    <lineage>
        <taxon>unclassified sequences</taxon>
        <taxon>metagenomes</taxon>
        <taxon>ecological metagenomes</taxon>
    </lineage>
</organism>